<protein>
    <submittedName>
        <fullName evidence="3">Zinc-ribbon domain containing protein</fullName>
    </submittedName>
</protein>
<dbReference type="NCBIfam" id="TIGR04272">
    <property type="entry name" value="cxxc_cxxc_Mbark"/>
    <property type="match status" value="1"/>
</dbReference>
<comment type="caution">
    <text evidence="3">The sequence shown here is derived from an EMBL/GenBank/DDBJ whole genome shotgun (WGS) entry which is preliminary data.</text>
</comment>
<evidence type="ECO:0000313" key="3">
    <source>
        <dbReference type="EMBL" id="HIQ62011.1"/>
    </source>
</evidence>
<dbReference type="InterPro" id="IPR025306">
    <property type="entry name" value="Zn-bnd_dom_prob"/>
</dbReference>
<feature type="domain" description="CxxC-x17-CxxC" evidence="2">
    <location>
        <begin position="56"/>
        <end position="92"/>
    </location>
</feature>
<accession>A0A9D0YV93</accession>
<gene>
    <name evidence="3" type="ORF">IAA66_00295</name>
</gene>
<evidence type="ECO:0000313" key="4">
    <source>
        <dbReference type="Proteomes" id="UP000886819"/>
    </source>
</evidence>
<name>A0A9D0YV93_9FIRM</name>
<dbReference type="Pfam" id="PF23477">
    <property type="entry name" value="zf_Tbcl_2"/>
    <property type="match status" value="1"/>
</dbReference>
<evidence type="ECO:0000259" key="2">
    <source>
        <dbReference type="Pfam" id="PF23477"/>
    </source>
</evidence>
<feature type="domain" description="Probable zinc-binding" evidence="1">
    <location>
        <begin position="3"/>
        <end position="48"/>
    </location>
</feature>
<sequence>MYEDKTLTCRECGAEFVFTASEQEFYASKGFQNQPSRCPACRAARRANGGARGGERQMYEVICDGCGVTTQVPFQPRGDRPVYCRDCFERQRQNHY</sequence>
<dbReference type="AlphaFoldDB" id="A0A9D0YV93"/>
<reference evidence="3" key="1">
    <citation type="submission" date="2020-10" db="EMBL/GenBank/DDBJ databases">
        <authorList>
            <person name="Gilroy R."/>
        </authorList>
    </citation>
    <scope>NUCLEOTIDE SEQUENCE</scope>
    <source>
        <strain evidence="3">ChiHile30-977</strain>
    </source>
</reference>
<dbReference type="Proteomes" id="UP000886819">
    <property type="component" value="Unassembled WGS sequence"/>
</dbReference>
<reference evidence="3" key="2">
    <citation type="journal article" date="2021" name="PeerJ">
        <title>Extensive microbial diversity within the chicken gut microbiome revealed by metagenomics and culture.</title>
        <authorList>
            <person name="Gilroy R."/>
            <person name="Ravi A."/>
            <person name="Getino M."/>
            <person name="Pursley I."/>
            <person name="Horton D.L."/>
            <person name="Alikhan N.F."/>
            <person name="Baker D."/>
            <person name="Gharbi K."/>
            <person name="Hall N."/>
            <person name="Watson M."/>
            <person name="Adriaenssens E.M."/>
            <person name="Foster-Nyarko E."/>
            <person name="Jarju S."/>
            <person name="Secka A."/>
            <person name="Antonio M."/>
            <person name="Oren A."/>
            <person name="Chaudhuri R.R."/>
            <person name="La Ragione R."/>
            <person name="Hildebrand F."/>
            <person name="Pallen M.J."/>
        </authorList>
    </citation>
    <scope>NUCLEOTIDE SEQUENCE</scope>
    <source>
        <strain evidence="3">ChiHile30-977</strain>
    </source>
</reference>
<organism evidence="3 4">
    <name type="scientific">Candidatus Avichristensenella intestinipullorum</name>
    <dbReference type="NCBI Taxonomy" id="2840693"/>
    <lineage>
        <taxon>Bacteria</taxon>
        <taxon>Bacillati</taxon>
        <taxon>Bacillota</taxon>
        <taxon>Clostridia</taxon>
        <taxon>Candidatus Avichristensenella</taxon>
    </lineage>
</organism>
<dbReference type="EMBL" id="DVFI01000003">
    <property type="protein sequence ID" value="HIQ62011.1"/>
    <property type="molecule type" value="Genomic_DNA"/>
</dbReference>
<evidence type="ECO:0000259" key="1">
    <source>
        <dbReference type="Pfam" id="PF13451"/>
    </source>
</evidence>
<dbReference type="Pfam" id="PF13451">
    <property type="entry name" value="zf_Tbcl"/>
    <property type="match status" value="1"/>
</dbReference>
<dbReference type="InterPro" id="IPR026363">
    <property type="entry name" value="CxxC-x17-CxxC_dom"/>
</dbReference>
<proteinExistence type="predicted"/>